<dbReference type="OrthoDB" id="5179995at2"/>
<feature type="transmembrane region" description="Helical" evidence="2">
    <location>
        <begin position="244"/>
        <end position="264"/>
    </location>
</feature>
<organism evidence="4 5">
    <name type="scientific">Actinomyces viscosus</name>
    <dbReference type="NCBI Taxonomy" id="1656"/>
    <lineage>
        <taxon>Bacteria</taxon>
        <taxon>Bacillati</taxon>
        <taxon>Actinomycetota</taxon>
        <taxon>Actinomycetes</taxon>
        <taxon>Actinomycetales</taxon>
        <taxon>Actinomycetaceae</taxon>
        <taxon>Actinomyces</taxon>
    </lineage>
</organism>
<dbReference type="Proteomes" id="UP000268658">
    <property type="component" value="Chromosome"/>
</dbReference>
<dbReference type="InterPro" id="IPR057893">
    <property type="entry name" value="LRV_2"/>
</dbReference>
<reference evidence="4 5" key="1">
    <citation type="submission" date="2018-12" db="EMBL/GenBank/DDBJ databases">
        <authorList>
            <consortium name="Pathogen Informatics"/>
        </authorList>
    </citation>
    <scope>NUCLEOTIDE SEQUENCE [LARGE SCALE GENOMIC DNA]</scope>
    <source>
        <strain evidence="4 5">NCTC10951</strain>
    </source>
</reference>
<feature type="compositionally biased region" description="Low complexity" evidence="1">
    <location>
        <begin position="282"/>
        <end position="319"/>
    </location>
</feature>
<evidence type="ECO:0000256" key="1">
    <source>
        <dbReference type="SAM" id="MobiDB-lite"/>
    </source>
</evidence>
<evidence type="ECO:0000313" key="5">
    <source>
        <dbReference type="Proteomes" id="UP000268658"/>
    </source>
</evidence>
<dbReference type="Pfam" id="PF25591">
    <property type="entry name" value="LRV_2"/>
    <property type="match status" value="1"/>
</dbReference>
<evidence type="ECO:0000256" key="2">
    <source>
        <dbReference type="SAM" id="Phobius"/>
    </source>
</evidence>
<gene>
    <name evidence="4" type="ORF">NCTC10951_01888</name>
</gene>
<feature type="compositionally biased region" description="Polar residues" evidence="1">
    <location>
        <begin position="170"/>
        <end position="180"/>
    </location>
</feature>
<evidence type="ECO:0000259" key="3">
    <source>
        <dbReference type="Pfam" id="PF25591"/>
    </source>
</evidence>
<dbReference type="AlphaFoldDB" id="A0A3S4VXR1"/>
<feature type="domain" description="Leucine rich repeat variant" evidence="3">
    <location>
        <begin position="8"/>
        <end position="65"/>
    </location>
</feature>
<accession>A0A3S4VXR1</accession>
<dbReference type="KEGG" id="avc:NCTC10951_01888"/>
<feature type="compositionally biased region" description="Low complexity" evidence="1">
    <location>
        <begin position="82"/>
        <end position="102"/>
    </location>
</feature>
<feature type="compositionally biased region" description="Polar residues" evidence="1">
    <location>
        <begin position="103"/>
        <end position="113"/>
    </location>
</feature>
<dbReference type="EMBL" id="LR134477">
    <property type="protein sequence ID" value="VEI16844.1"/>
    <property type="molecule type" value="Genomic_DNA"/>
</dbReference>
<protein>
    <recommendedName>
        <fullName evidence="3">Leucine rich repeat variant domain-containing protein</fullName>
    </recommendedName>
</protein>
<name>A0A3S4VXR1_ACTVI</name>
<feature type="compositionally biased region" description="Polar residues" evidence="1">
    <location>
        <begin position="270"/>
        <end position="281"/>
    </location>
</feature>
<feature type="region of interest" description="Disordered" evidence="1">
    <location>
        <begin position="269"/>
        <end position="327"/>
    </location>
</feature>
<evidence type="ECO:0000313" key="4">
    <source>
        <dbReference type="EMBL" id="VEI16844.1"/>
    </source>
</evidence>
<feature type="region of interest" description="Disordered" evidence="1">
    <location>
        <begin position="156"/>
        <end position="200"/>
    </location>
</feature>
<dbReference type="RefSeq" id="WP_126414374.1">
    <property type="nucleotide sequence ID" value="NZ_JASPER010000035.1"/>
</dbReference>
<feature type="compositionally biased region" description="Low complexity" evidence="1">
    <location>
        <begin position="114"/>
        <end position="128"/>
    </location>
</feature>
<sequence length="433" mass="43607">MSQAKDELVARAQDPNAELETLHQLAQNYPGLRPYIAANPRTYPALLEWLGTLGDPAVDAALASRSGQNQSAQSPQGEPHLAVVSPPGAQPASPSARSSEAPTQVTLPRSLQPGSASSGVSGASGTSAISATSSRSAASASSAFSAAGANTQVDRFRASGDPTVSDPTFHPTQAIPSQSPARPVQPALQQTFQQSANVSQAQSPVIPSAAQASATTESSAGVFGVGTEDDDSSAPSSFLTSNRILLILGVMVIIILVFLASWYLSGGDGNSSATGSDTQATTQSSQGAGAAPSAASSASPKASATASTSATPTLKAPAPNGAQEMSAFNAPSGNITCTLGDNEVTCTINEHAATSACPASRPLTVKIGTNGQSTQSCGSTFTPSGSSLNYNYSAKNSSFACTSTENGMQCWSQVSGEGFTLSREGVESTTHGR</sequence>
<proteinExistence type="predicted"/>
<keyword evidence="2" id="KW-1133">Transmembrane helix</keyword>
<feature type="compositionally biased region" description="Polar residues" evidence="1">
    <location>
        <begin position="187"/>
        <end position="200"/>
    </location>
</feature>
<feature type="region of interest" description="Disordered" evidence="1">
    <location>
        <begin position="63"/>
        <end position="128"/>
    </location>
</feature>
<keyword evidence="2" id="KW-0812">Transmembrane</keyword>
<keyword evidence="2" id="KW-0472">Membrane</keyword>
<feature type="compositionally biased region" description="Polar residues" evidence="1">
    <location>
        <begin position="65"/>
        <end position="76"/>
    </location>
</feature>